<reference evidence="3" key="1">
    <citation type="journal article" date="2022" name="bioRxiv">
        <title>Sequencing and chromosome-scale assembly of the giantPleurodeles waltlgenome.</title>
        <authorList>
            <person name="Brown T."/>
            <person name="Elewa A."/>
            <person name="Iarovenko S."/>
            <person name="Subramanian E."/>
            <person name="Araus A.J."/>
            <person name="Petzold A."/>
            <person name="Susuki M."/>
            <person name="Suzuki K.-i.T."/>
            <person name="Hayashi T."/>
            <person name="Toyoda A."/>
            <person name="Oliveira C."/>
            <person name="Osipova E."/>
            <person name="Leigh N.D."/>
            <person name="Simon A."/>
            <person name="Yun M.H."/>
        </authorList>
    </citation>
    <scope>NUCLEOTIDE SEQUENCE</scope>
    <source>
        <strain evidence="3">20211129_DDA</strain>
        <tissue evidence="3">Liver</tissue>
    </source>
</reference>
<dbReference type="AlphaFoldDB" id="A0AAV7VKP8"/>
<name>A0AAV7VKP8_PLEWA</name>
<gene>
    <name evidence="3" type="ORF">NDU88_004709</name>
</gene>
<dbReference type="EMBL" id="JANPWB010000003">
    <property type="protein sequence ID" value="KAJ1200888.1"/>
    <property type="molecule type" value="Genomic_DNA"/>
</dbReference>
<dbReference type="Proteomes" id="UP001066276">
    <property type="component" value="Chromosome 2_1"/>
</dbReference>
<keyword evidence="1" id="KW-0175">Coiled coil</keyword>
<feature type="compositionally biased region" description="Basic and acidic residues" evidence="2">
    <location>
        <begin position="7"/>
        <end position="20"/>
    </location>
</feature>
<accession>A0AAV7VKP8</accession>
<feature type="coiled-coil region" evidence="1">
    <location>
        <begin position="95"/>
        <end position="122"/>
    </location>
</feature>
<keyword evidence="4" id="KW-1185">Reference proteome</keyword>
<organism evidence="3 4">
    <name type="scientific">Pleurodeles waltl</name>
    <name type="common">Iberian ribbed newt</name>
    <dbReference type="NCBI Taxonomy" id="8319"/>
    <lineage>
        <taxon>Eukaryota</taxon>
        <taxon>Metazoa</taxon>
        <taxon>Chordata</taxon>
        <taxon>Craniata</taxon>
        <taxon>Vertebrata</taxon>
        <taxon>Euteleostomi</taxon>
        <taxon>Amphibia</taxon>
        <taxon>Batrachia</taxon>
        <taxon>Caudata</taxon>
        <taxon>Salamandroidea</taxon>
        <taxon>Salamandridae</taxon>
        <taxon>Pleurodelinae</taxon>
        <taxon>Pleurodeles</taxon>
    </lineage>
</organism>
<protein>
    <submittedName>
        <fullName evidence="3">Uncharacterized protein</fullName>
    </submittedName>
</protein>
<evidence type="ECO:0000313" key="3">
    <source>
        <dbReference type="EMBL" id="KAJ1200888.1"/>
    </source>
</evidence>
<sequence length="223" mass="24812">MNSRQPGPRDGHFEAADGPHDVGPTGAGSPSWAQGAEATGKAAGAELGRRDLLLDINVLHQDFPRTLSDLEESVRQIDSHLTTVESTSANQVMEKVDLTARIEKFEANYNLLQDKLDDLENQSGCNNIRIREIGVAVPASDLEAYFQAVFAHLLGPGCDQPVLLDRTHRVLSLYQQQKYLPPDVLTRVHYFHIKEKEEWLGDQTQWSSGAITSPYTRMCLFTP</sequence>
<evidence type="ECO:0000256" key="2">
    <source>
        <dbReference type="SAM" id="MobiDB-lite"/>
    </source>
</evidence>
<evidence type="ECO:0000256" key="1">
    <source>
        <dbReference type="SAM" id="Coils"/>
    </source>
</evidence>
<feature type="region of interest" description="Disordered" evidence="2">
    <location>
        <begin position="1"/>
        <end position="41"/>
    </location>
</feature>
<comment type="caution">
    <text evidence="3">The sequence shown here is derived from an EMBL/GenBank/DDBJ whole genome shotgun (WGS) entry which is preliminary data.</text>
</comment>
<evidence type="ECO:0000313" key="4">
    <source>
        <dbReference type="Proteomes" id="UP001066276"/>
    </source>
</evidence>
<proteinExistence type="predicted"/>